<dbReference type="VEuPathDB" id="FungiDB:CJI97_000199"/>
<accession>A0A0L0P3I6</accession>
<proteinExistence type="predicted"/>
<dbReference type="VEuPathDB" id="FungiDB:QG37_02604"/>
<organism evidence="1 2">
    <name type="scientific">Candidozyma auris</name>
    <name type="common">Yeast</name>
    <name type="synonym">Candida auris</name>
    <dbReference type="NCBI Taxonomy" id="498019"/>
    <lineage>
        <taxon>Eukaryota</taxon>
        <taxon>Fungi</taxon>
        <taxon>Dikarya</taxon>
        <taxon>Ascomycota</taxon>
        <taxon>Saccharomycotina</taxon>
        <taxon>Pichiomycetes</taxon>
        <taxon>Metschnikowiaceae</taxon>
        <taxon>Candidozyma</taxon>
    </lineage>
</organism>
<protein>
    <submittedName>
        <fullName evidence="1">Uncharacterized protein</fullName>
    </submittedName>
</protein>
<gene>
    <name evidence="1" type="ORF">QG37_02604</name>
</gene>
<name>A0A0L0P3I6_CANAR</name>
<reference evidence="2" key="1">
    <citation type="journal article" date="2015" name="BMC Genomics">
        <title>Draft genome of a commonly misdiagnosed multidrug resistant pathogen Candida auris.</title>
        <authorList>
            <person name="Chatterjee S."/>
            <person name="Alampalli S.V."/>
            <person name="Nageshan R.K."/>
            <person name="Chettiar S.T."/>
            <person name="Joshi S."/>
            <person name="Tatu U.S."/>
        </authorList>
    </citation>
    <scope>NUCLEOTIDE SEQUENCE [LARGE SCALE GENOMIC DNA]</scope>
    <source>
        <strain evidence="2">6684</strain>
    </source>
</reference>
<sequence length="167" mass="18376">MQYNILNRLPEAGVKNWYLVLGAKSNQMWAMAHLLHTKELPTPPTPQGILVREENGTKRVSTARRKRDTVKMIFSSWMSSCSVTGSEQCGAVNDAGSKKVPQNSKNRRLVTKEEKFARAVKESSIREKQQSFLSPGKIGRGLTTTEVSMINCGNSSIGPGINNGQPS</sequence>
<evidence type="ECO:0000313" key="1">
    <source>
        <dbReference type="EMBL" id="KNE00571.1"/>
    </source>
</evidence>
<dbReference type="Proteomes" id="UP000037122">
    <property type="component" value="Unassembled WGS sequence"/>
</dbReference>
<comment type="caution">
    <text evidence="1">The sequence shown here is derived from an EMBL/GenBank/DDBJ whole genome shotgun (WGS) entry which is preliminary data.</text>
</comment>
<evidence type="ECO:0000313" key="2">
    <source>
        <dbReference type="Proteomes" id="UP000037122"/>
    </source>
</evidence>
<dbReference type="EMBL" id="LGST01000018">
    <property type="protein sequence ID" value="KNE00571.1"/>
    <property type="molecule type" value="Genomic_DNA"/>
</dbReference>
<dbReference type="AlphaFoldDB" id="A0A0L0P3I6"/>